<name>A0A1I8BVW3_MELHA</name>
<dbReference type="AlphaFoldDB" id="A0A1I8BVW3"/>
<evidence type="ECO:0000313" key="1">
    <source>
        <dbReference type="Proteomes" id="UP000095281"/>
    </source>
</evidence>
<reference evidence="2" key="1">
    <citation type="submission" date="2016-11" db="UniProtKB">
        <authorList>
            <consortium name="WormBaseParasite"/>
        </authorList>
    </citation>
    <scope>IDENTIFICATION</scope>
</reference>
<sequence length="104" mass="11946">MSSILDEISKKLNCPAYLVRYRLMYQENANLMAKFIQENGPLETTYQDRNGQRSRIICNGVTTCGAHLLKAYGDLSYPFNISIAAYFFAHHKIRLLYPIPSLCH</sequence>
<dbReference type="Proteomes" id="UP000095281">
    <property type="component" value="Unplaced"/>
</dbReference>
<proteinExistence type="predicted"/>
<organism evidence="1 2">
    <name type="scientific">Meloidogyne hapla</name>
    <name type="common">Root-knot nematode worm</name>
    <dbReference type="NCBI Taxonomy" id="6305"/>
    <lineage>
        <taxon>Eukaryota</taxon>
        <taxon>Metazoa</taxon>
        <taxon>Ecdysozoa</taxon>
        <taxon>Nematoda</taxon>
        <taxon>Chromadorea</taxon>
        <taxon>Rhabditida</taxon>
        <taxon>Tylenchina</taxon>
        <taxon>Tylenchomorpha</taxon>
        <taxon>Tylenchoidea</taxon>
        <taxon>Meloidogynidae</taxon>
        <taxon>Meloidogyninae</taxon>
        <taxon>Meloidogyne</taxon>
    </lineage>
</organism>
<accession>A0A1I8BVW3</accession>
<keyword evidence="1" id="KW-1185">Reference proteome</keyword>
<protein>
    <submittedName>
        <fullName evidence="2">DDE Tnp4 domain-containing protein</fullName>
    </submittedName>
</protein>
<evidence type="ECO:0000313" key="2">
    <source>
        <dbReference type="WBParaSite" id="MhA1_Contig713.frz3.gene10"/>
    </source>
</evidence>
<dbReference type="WBParaSite" id="MhA1_Contig713.frz3.gene10">
    <property type="protein sequence ID" value="MhA1_Contig713.frz3.gene10"/>
    <property type="gene ID" value="MhA1_Contig713.frz3.gene10"/>
</dbReference>